<comment type="similarity">
    <text evidence="8">Belongs to the short-chain dehydrogenases/reductases (SDR) family.</text>
</comment>
<dbReference type="Gene3D" id="3.40.50.720">
    <property type="entry name" value="NAD(P)-binding Rossmann-like Domain"/>
    <property type="match status" value="1"/>
</dbReference>
<dbReference type="AlphaFoldDB" id="A0A418WCN8"/>
<keyword evidence="2" id="KW-0444">Lipid biosynthesis</keyword>
<evidence type="ECO:0000259" key="9">
    <source>
        <dbReference type="SMART" id="SM00822"/>
    </source>
</evidence>
<dbReference type="PRINTS" id="PR00081">
    <property type="entry name" value="GDHRDH"/>
</dbReference>
<comment type="pathway">
    <text evidence="1">Lipid metabolism; fatty acid biosynthesis.</text>
</comment>
<keyword evidence="5" id="KW-0560">Oxidoreductase</keyword>
<dbReference type="GO" id="GO:0030497">
    <property type="term" value="P:fatty acid elongation"/>
    <property type="evidence" value="ECO:0007669"/>
    <property type="project" value="TreeGrafter"/>
</dbReference>
<dbReference type="PANTHER" id="PTHR43086:SF2">
    <property type="entry name" value="HYDROXYSTEROID DEHYDROGENASE-LIKE PROTEIN 1"/>
    <property type="match status" value="1"/>
</dbReference>
<dbReference type="InterPro" id="IPR036291">
    <property type="entry name" value="NAD(P)-bd_dom_sf"/>
</dbReference>
<reference evidence="10 11" key="1">
    <citation type="submission" date="2018-09" db="EMBL/GenBank/DDBJ databases">
        <authorList>
            <person name="Zhu H."/>
        </authorList>
    </citation>
    <scope>NUCLEOTIDE SEQUENCE [LARGE SCALE GENOMIC DNA]</scope>
    <source>
        <strain evidence="10 11">K1W22B-8</strain>
    </source>
</reference>
<gene>
    <name evidence="10" type="ORF">D3874_12570</name>
</gene>
<keyword evidence="4" id="KW-0521">NADP</keyword>
<accession>A0A418WCN8</accession>
<dbReference type="PRINTS" id="PR00080">
    <property type="entry name" value="SDRFAMILY"/>
</dbReference>
<keyword evidence="7" id="KW-0275">Fatty acid biosynthesis</keyword>
<dbReference type="PROSITE" id="PS00061">
    <property type="entry name" value="ADH_SHORT"/>
    <property type="match status" value="1"/>
</dbReference>
<dbReference type="RefSeq" id="WP_119778391.1">
    <property type="nucleotide sequence ID" value="NZ_QYUK01000011.1"/>
</dbReference>
<keyword evidence="6" id="KW-0443">Lipid metabolism</keyword>
<evidence type="ECO:0000256" key="7">
    <source>
        <dbReference type="ARBA" id="ARBA00023160"/>
    </source>
</evidence>
<keyword evidence="11" id="KW-1185">Reference proteome</keyword>
<feature type="domain" description="Ketoreductase" evidence="9">
    <location>
        <begin position="8"/>
        <end position="197"/>
    </location>
</feature>
<dbReference type="SUPFAM" id="SSF51735">
    <property type="entry name" value="NAD(P)-binding Rossmann-fold domains"/>
    <property type="match status" value="1"/>
</dbReference>
<dbReference type="PIRSF" id="PIRSF000126">
    <property type="entry name" value="11-beta-HSD1"/>
    <property type="match status" value="1"/>
</dbReference>
<evidence type="ECO:0000256" key="8">
    <source>
        <dbReference type="RuleBase" id="RU000363"/>
    </source>
</evidence>
<dbReference type="Pfam" id="PF00106">
    <property type="entry name" value="adh_short"/>
    <property type="match status" value="1"/>
</dbReference>
<dbReference type="EMBL" id="QYUK01000011">
    <property type="protein sequence ID" value="RJF87754.1"/>
    <property type="molecule type" value="Genomic_DNA"/>
</dbReference>
<dbReference type="GO" id="GO:0016491">
    <property type="term" value="F:oxidoreductase activity"/>
    <property type="evidence" value="ECO:0007669"/>
    <property type="project" value="UniProtKB-KW"/>
</dbReference>
<evidence type="ECO:0000256" key="4">
    <source>
        <dbReference type="ARBA" id="ARBA00022857"/>
    </source>
</evidence>
<protein>
    <submittedName>
        <fullName evidence="10">SDR family oxidoreductase</fullName>
    </submittedName>
</protein>
<evidence type="ECO:0000313" key="10">
    <source>
        <dbReference type="EMBL" id="RJF87754.1"/>
    </source>
</evidence>
<evidence type="ECO:0000256" key="5">
    <source>
        <dbReference type="ARBA" id="ARBA00023002"/>
    </source>
</evidence>
<proteinExistence type="inferred from homology"/>
<organism evidence="10 11">
    <name type="scientific">Oleomonas cavernae</name>
    <dbReference type="NCBI Taxonomy" id="2320859"/>
    <lineage>
        <taxon>Bacteria</taxon>
        <taxon>Pseudomonadati</taxon>
        <taxon>Pseudomonadota</taxon>
        <taxon>Alphaproteobacteria</taxon>
        <taxon>Acetobacterales</taxon>
        <taxon>Acetobacteraceae</taxon>
        <taxon>Oleomonas</taxon>
    </lineage>
</organism>
<dbReference type="SMART" id="SM00822">
    <property type="entry name" value="PKS_KR"/>
    <property type="match status" value="1"/>
</dbReference>
<dbReference type="InterPro" id="IPR057326">
    <property type="entry name" value="KR_dom"/>
</dbReference>
<keyword evidence="3" id="KW-0276">Fatty acid metabolism</keyword>
<dbReference type="PANTHER" id="PTHR43086">
    <property type="entry name" value="VERY-LONG-CHAIN 3-OXOOACYL-COA REDUCTASE"/>
    <property type="match status" value="1"/>
</dbReference>
<evidence type="ECO:0000313" key="11">
    <source>
        <dbReference type="Proteomes" id="UP000284605"/>
    </source>
</evidence>
<name>A0A418WCN8_9PROT</name>
<dbReference type="OrthoDB" id="9810734at2"/>
<evidence type="ECO:0000256" key="1">
    <source>
        <dbReference type="ARBA" id="ARBA00005194"/>
    </source>
</evidence>
<evidence type="ECO:0000256" key="2">
    <source>
        <dbReference type="ARBA" id="ARBA00022516"/>
    </source>
</evidence>
<evidence type="ECO:0000256" key="3">
    <source>
        <dbReference type="ARBA" id="ARBA00022832"/>
    </source>
</evidence>
<comment type="caution">
    <text evidence="10">The sequence shown here is derived from an EMBL/GenBank/DDBJ whole genome shotgun (WGS) entry which is preliminary data.</text>
</comment>
<dbReference type="InterPro" id="IPR002347">
    <property type="entry name" value="SDR_fam"/>
</dbReference>
<evidence type="ECO:0000256" key="6">
    <source>
        <dbReference type="ARBA" id="ARBA00023098"/>
    </source>
</evidence>
<sequence>MSQISPAGTAVVTGASSGIGALYAQGLAERGHDLVLVARRQDRLDAVAARIRAKTGVKVEVVVADLSKPADLARVEARLSRDAAITVLVNNAGVANYGAFETASDQSLDETIAVNVTALTRLTRAVLPGLVRHGAGVIVNVASVLAFHPLAALGVYAAAKAYVVAFSQALQAEVAGKGVLVQVLAPPAVATDFWDSAGLAVSNLPEAAVMTLQDLAAAALKGFDREEQFVIPSLPEVADWESFQAARQKLVGVLMNGKPAARYAA</sequence>
<dbReference type="Proteomes" id="UP000284605">
    <property type="component" value="Unassembled WGS sequence"/>
</dbReference>
<dbReference type="InterPro" id="IPR020904">
    <property type="entry name" value="Sc_DH/Rdtase_CS"/>
</dbReference>